<keyword evidence="2" id="KW-0472">Membrane</keyword>
<organism evidence="3 4">
    <name type="scientific">Phaeoacremonium minimum (strain UCR-PA7)</name>
    <name type="common">Esca disease fungus</name>
    <name type="synonym">Togninia minima</name>
    <dbReference type="NCBI Taxonomy" id="1286976"/>
    <lineage>
        <taxon>Eukaryota</taxon>
        <taxon>Fungi</taxon>
        <taxon>Dikarya</taxon>
        <taxon>Ascomycota</taxon>
        <taxon>Pezizomycotina</taxon>
        <taxon>Sordariomycetes</taxon>
        <taxon>Sordariomycetidae</taxon>
        <taxon>Togniniales</taxon>
        <taxon>Togniniaceae</taxon>
        <taxon>Phaeoacremonium</taxon>
    </lineage>
</organism>
<dbReference type="GeneID" id="19326744"/>
<dbReference type="OrthoDB" id="5357734at2759"/>
<evidence type="ECO:0000313" key="3">
    <source>
        <dbReference type="EMBL" id="EOO04013.1"/>
    </source>
</evidence>
<proteinExistence type="predicted"/>
<dbReference type="EMBL" id="KB932812">
    <property type="protein sequence ID" value="EOO04013.1"/>
    <property type="molecule type" value="Genomic_DNA"/>
</dbReference>
<dbReference type="AlphaFoldDB" id="R8BXD6"/>
<protein>
    <submittedName>
        <fullName evidence="3">Uncharacterized protein</fullName>
    </submittedName>
</protein>
<dbReference type="RefSeq" id="XP_007911397.1">
    <property type="nucleotide sequence ID" value="XM_007913206.1"/>
</dbReference>
<reference evidence="4" key="1">
    <citation type="journal article" date="2013" name="Genome Announc.">
        <title>Draft genome sequence of the ascomycete Phaeoacremonium aleophilum strain UCR-PA7, a causal agent of the esca disease complex in grapevines.</title>
        <authorList>
            <person name="Blanco-Ulate B."/>
            <person name="Rolshausen P."/>
            <person name="Cantu D."/>
        </authorList>
    </citation>
    <scope>NUCLEOTIDE SEQUENCE [LARGE SCALE GENOMIC DNA]</scope>
    <source>
        <strain evidence="4">UCR-PA7</strain>
    </source>
</reference>
<sequence>MKGRTLRQLHFDLEIQNNYFAFLSREFRFIDKFVIAAIISLIVSIADGPLIQKATDTRIATFSYDGPLVNVSVSNATFPDDFSGFAGIDIGPDLMTPLFSNLAAGTDNNNLTIFDVTLDFGGQEGADSLSKFSTINITALYKREAACIGNMIQRKCVLRLATVRYNTTVLNGTATIDTWKEGQNDTIEFPVLPQPYALPGYGSLFTGSVAAGGFQTMLGGFYLIGKSLYAGSVNLGIATMTTVPYILTASGTASSSYLTSNISTYGNCLMTWDDPTGDFVNTMRELMFRSAIAQSVANESAVVPQQLLSHQTRQANTYQSHYDYLGITIAVMVVQTLAIFLLLFGWHKLGREVSLDHFEVARTLGAPLLQQGSSNNTIGDCLNDLKDVRLRYGEIAVEGTGPDVAHQAPEQMGHGYEEKTTRSTTYPTAQADVEMADPLQPNSSRRFAHKRLGLREEGQVGSIRAGTFYL</sequence>
<dbReference type="PANTHER" id="PTHR37576:SF2">
    <property type="entry name" value="DEFECT AT LOW TEMPERATURE PROTEIN 1"/>
    <property type="match status" value="1"/>
</dbReference>
<dbReference type="KEGG" id="tmn:UCRPA7_612"/>
<dbReference type="PANTHER" id="PTHR37576">
    <property type="entry name" value="DEFECT AT LOW TEMPERATURE PROTEIN 1"/>
    <property type="match status" value="1"/>
</dbReference>
<feature type="transmembrane region" description="Helical" evidence="2">
    <location>
        <begin position="324"/>
        <end position="346"/>
    </location>
</feature>
<keyword evidence="2" id="KW-0812">Transmembrane</keyword>
<keyword evidence="2" id="KW-1133">Transmembrane helix</keyword>
<dbReference type="HOGENOM" id="CLU_020821_0_0_1"/>
<feature type="region of interest" description="Disordered" evidence="1">
    <location>
        <begin position="403"/>
        <end position="422"/>
    </location>
</feature>
<dbReference type="eggNOG" id="ENOG502SN08">
    <property type="taxonomic scope" value="Eukaryota"/>
</dbReference>
<evidence type="ECO:0000313" key="4">
    <source>
        <dbReference type="Proteomes" id="UP000014074"/>
    </source>
</evidence>
<dbReference type="Proteomes" id="UP000014074">
    <property type="component" value="Unassembled WGS sequence"/>
</dbReference>
<evidence type="ECO:0000256" key="1">
    <source>
        <dbReference type="SAM" id="MobiDB-lite"/>
    </source>
</evidence>
<keyword evidence="4" id="KW-1185">Reference proteome</keyword>
<evidence type="ECO:0000256" key="2">
    <source>
        <dbReference type="SAM" id="Phobius"/>
    </source>
</evidence>
<gene>
    <name evidence="3" type="ORF">UCRPA7_612</name>
</gene>
<name>R8BXD6_PHAM7</name>
<accession>R8BXD6</accession>